<dbReference type="EMBL" id="HACG01001619">
    <property type="protein sequence ID" value="CEK48484.1"/>
    <property type="molecule type" value="Transcribed_RNA"/>
</dbReference>
<sequence length="51" mass="5879">MYIETVICDFTDAHHKDVEIAHCTRRGGCLRGREWSVFNQRVTGTVSMHTL</sequence>
<reference evidence="1" key="1">
    <citation type="submission" date="2014-12" db="EMBL/GenBank/DDBJ databases">
        <title>Insight into the proteome of Arion vulgaris.</title>
        <authorList>
            <person name="Aradska J."/>
            <person name="Bulat T."/>
            <person name="Smidak R."/>
            <person name="Sarate P."/>
            <person name="Gangsoo J."/>
            <person name="Sialana F."/>
            <person name="Bilban M."/>
            <person name="Lubec G."/>
        </authorList>
    </citation>
    <scope>NUCLEOTIDE SEQUENCE</scope>
    <source>
        <tissue evidence="1">Skin</tissue>
    </source>
</reference>
<accession>A0A0B6XX72</accession>
<dbReference type="AlphaFoldDB" id="A0A0B6XX72"/>
<evidence type="ECO:0000313" key="1">
    <source>
        <dbReference type="EMBL" id="CEK48484.1"/>
    </source>
</evidence>
<proteinExistence type="predicted"/>
<gene>
    <name evidence="1" type="primary">ORF4155</name>
</gene>
<name>A0A0B6XX72_9EUPU</name>
<organism evidence="1">
    <name type="scientific">Arion vulgaris</name>
    <dbReference type="NCBI Taxonomy" id="1028688"/>
    <lineage>
        <taxon>Eukaryota</taxon>
        <taxon>Metazoa</taxon>
        <taxon>Spiralia</taxon>
        <taxon>Lophotrochozoa</taxon>
        <taxon>Mollusca</taxon>
        <taxon>Gastropoda</taxon>
        <taxon>Heterobranchia</taxon>
        <taxon>Euthyneura</taxon>
        <taxon>Panpulmonata</taxon>
        <taxon>Eupulmonata</taxon>
        <taxon>Stylommatophora</taxon>
        <taxon>Helicina</taxon>
        <taxon>Arionoidea</taxon>
        <taxon>Arionidae</taxon>
        <taxon>Arion</taxon>
    </lineage>
</organism>
<protein>
    <submittedName>
        <fullName evidence="1">Uncharacterized protein</fullName>
    </submittedName>
</protein>